<accession>A0A7R9CBI2</accession>
<evidence type="ECO:0000313" key="1">
    <source>
        <dbReference type="EMBL" id="CAD7393634.1"/>
    </source>
</evidence>
<protein>
    <submittedName>
        <fullName evidence="1">Uncharacterized protein</fullName>
    </submittedName>
</protein>
<gene>
    <name evidence="1" type="ORF">TCEB3V08_LOCUS1602</name>
</gene>
<dbReference type="AlphaFoldDB" id="A0A7R9CBI2"/>
<name>A0A7R9CBI2_TIMCR</name>
<proteinExistence type="predicted"/>
<dbReference type="EMBL" id="OC316762">
    <property type="protein sequence ID" value="CAD7393634.1"/>
    <property type="molecule type" value="Genomic_DNA"/>
</dbReference>
<sequence length="141" mass="16214">MRVKHRENGTAFIFMLIKTPSRVCQCRTRPGVPTFETRIPATTRQNPLSLLTVNCLFQVPGKVWSLNHLDEAEVRMLETDLDAEDEDKWWSHLPLSSLDLSSNALKVIPANIKHLDTLTVLNACEKKLPRRRIDREREGLL</sequence>
<reference evidence="1" key="1">
    <citation type="submission" date="2020-11" db="EMBL/GenBank/DDBJ databases">
        <authorList>
            <person name="Tran Van P."/>
        </authorList>
    </citation>
    <scope>NUCLEOTIDE SEQUENCE</scope>
</reference>
<dbReference type="InterPro" id="IPR032675">
    <property type="entry name" value="LRR_dom_sf"/>
</dbReference>
<dbReference type="Gene3D" id="3.80.10.10">
    <property type="entry name" value="Ribonuclease Inhibitor"/>
    <property type="match status" value="1"/>
</dbReference>
<organism evidence="1">
    <name type="scientific">Timema cristinae</name>
    <name type="common">Walking stick</name>
    <dbReference type="NCBI Taxonomy" id="61476"/>
    <lineage>
        <taxon>Eukaryota</taxon>
        <taxon>Metazoa</taxon>
        <taxon>Ecdysozoa</taxon>
        <taxon>Arthropoda</taxon>
        <taxon>Hexapoda</taxon>
        <taxon>Insecta</taxon>
        <taxon>Pterygota</taxon>
        <taxon>Neoptera</taxon>
        <taxon>Polyneoptera</taxon>
        <taxon>Phasmatodea</taxon>
        <taxon>Timematodea</taxon>
        <taxon>Timematoidea</taxon>
        <taxon>Timematidae</taxon>
        <taxon>Timema</taxon>
    </lineage>
</organism>